<feature type="region of interest" description="Disordered" evidence="1">
    <location>
        <begin position="110"/>
        <end position="179"/>
    </location>
</feature>
<comment type="caution">
    <text evidence="3">The sequence shown here is derived from an EMBL/GenBank/DDBJ whole genome shotgun (WGS) entry which is preliminary data.</text>
</comment>
<dbReference type="EMBL" id="JBFXLQ010000079">
    <property type="protein sequence ID" value="KAL2860929.1"/>
    <property type="molecule type" value="Genomic_DNA"/>
</dbReference>
<keyword evidence="2" id="KW-0472">Membrane</keyword>
<keyword evidence="2" id="KW-0812">Transmembrane</keyword>
<protein>
    <submittedName>
        <fullName evidence="3">Uncharacterized protein</fullName>
    </submittedName>
</protein>
<feature type="compositionally biased region" description="Polar residues" evidence="1">
    <location>
        <begin position="155"/>
        <end position="179"/>
    </location>
</feature>
<organism evidence="3 4">
    <name type="scientific">Aspergillus lucknowensis</name>
    <dbReference type="NCBI Taxonomy" id="176173"/>
    <lineage>
        <taxon>Eukaryota</taxon>
        <taxon>Fungi</taxon>
        <taxon>Dikarya</taxon>
        <taxon>Ascomycota</taxon>
        <taxon>Pezizomycotina</taxon>
        <taxon>Eurotiomycetes</taxon>
        <taxon>Eurotiomycetidae</taxon>
        <taxon>Eurotiales</taxon>
        <taxon>Aspergillaceae</taxon>
        <taxon>Aspergillus</taxon>
        <taxon>Aspergillus subgen. Nidulantes</taxon>
    </lineage>
</organism>
<accession>A0ABR4L8T2</accession>
<evidence type="ECO:0000313" key="4">
    <source>
        <dbReference type="Proteomes" id="UP001610432"/>
    </source>
</evidence>
<proteinExistence type="predicted"/>
<gene>
    <name evidence="3" type="ORF">BJX67DRAFT_367599</name>
</gene>
<dbReference type="RefSeq" id="XP_070880823.1">
    <property type="nucleotide sequence ID" value="XM_071030537.1"/>
</dbReference>
<name>A0ABR4L8T2_9EURO</name>
<dbReference type="Proteomes" id="UP001610432">
    <property type="component" value="Unassembled WGS sequence"/>
</dbReference>
<evidence type="ECO:0000256" key="2">
    <source>
        <dbReference type="SAM" id="Phobius"/>
    </source>
</evidence>
<feature type="transmembrane region" description="Helical" evidence="2">
    <location>
        <begin position="46"/>
        <end position="66"/>
    </location>
</feature>
<reference evidence="3 4" key="1">
    <citation type="submission" date="2024-07" db="EMBL/GenBank/DDBJ databases">
        <title>Section-level genome sequencing and comparative genomics of Aspergillus sections Usti and Cavernicolus.</title>
        <authorList>
            <consortium name="Lawrence Berkeley National Laboratory"/>
            <person name="Nybo J.L."/>
            <person name="Vesth T.C."/>
            <person name="Theobald S."/>
            <person name="Frisvad J.C."/>
            <person name="Larsen T.O."/>
            <person name="Kjaerboelling I."/>
            <person name="Rothschild-Mancinelli K."/>
            <person name="Lyhne E.K."/>
            <person name="Kogle M.E."/>
            <person name="Barry K."/>
            <person name="Clum A."/>
            <person name="Na H."/>
            <person name="Ledsgaard L."/>
            <person name="Lin J."/>
            <person name="Lipzen A."/>
            <person name="Kuo A."/>
            <person name="Riley R."/>
            <person name="Mondo S."/>
            <person name="Labutti K."/>
            <person name="Haridas S."/>
            <person name="Pangalinan J."/>
            <person name="Salamov A.A."/>
            <person name="Simmons B.A."/>
            <person name="Magnuson J.K."/>
            <person name="Chen J."/>
            <person name="Drula E."/>
            <person name="Henrissat B."/>
            <person name="Wiebenga A."/>
            <person name="Lubbers R.J."/>
            <person name="Gomes A.C."/>
            <person name="Macurrencykelacurrency M.R."/>
            <person name="Stajich J."/>
            <person name="Grigoriev I.V."/>
            <person name="Mortensen U.H."/>
            <person name="De Vries R.P."/>
            <person name="Baker S.E."/>
            <person name="Andersen M.R."/>
        </authorList>
    </citation>
    <scope>NUCLEOTIDE SEQUENCE [LARGE SCALE GENOMIC DNA]</scope>
    <source>
        <strain evidence="3 4">CBS 449.75</strain>
    </source>
</reference>
<keyword evidence="2" id="KW-1133">Transmembrane helix</keyword>
<evidence type="ECO:0000313" key="3">
    <source>
        <dbReference type="EMBL" id="KAL2860929.1"/>
    </source>
</evidence>
<sequence>MQVNNTALTVSGCYATMQCNFQPRNLFSQLIVVYPTSQGERIQSHVLFSSSPVCLLLIIVLHTSFLKPCSFTGYPLVLKCRECLEWRSLAVATPRLRSLTIMGTIGSRQRHDYVDGPGSQRKHPRGALEGGHLKSEDEDGRVKSKNQMACEVETNRGSQSPVDEQKPSSHSLSNNVLEL</sequence>
<keyword evidence="4" id="KW-1185">Reference proteome</keyword>
<dbReference type="GeneID" id="98145609"/>
<evidence type="ECO:0000256" key="1">
    <source>
        <dbReference type="SAM" id="MobiDB-lite"/>
    </source>
</evidence>